<evidence type="ECO:0000256" key="3">
    <source>
        <dbReference type="ARBA" id="ARBA00022679"/>
    </source>
</evidence>
<comment type="pathway">
    <text evidence="6 7">Sulfur metabolism; hydrogen sulfide biosynthesis; sulfite from sulfate: step 2/3.</text>
</comment>
<dbReference type="GO" id="GO:0019379">
    <property type="term" value="P:sulfate assimilation, phosphoadenylyl sulfate reduction by phosphoadenylyl-sulfate reductase (thioredoxin)"/>
    <property type="evidence" value="ECO:0007669"/>
    <property type="project" value="TreeGrafter"/>
</dbReference>
<organism evidence="9 10">
    <name type="scientific">Trinickia soli</name>
    <dbReference type="NCBI Taxonomy" id="380675"/>
    <lineage>
        <taxon>Bacteria</taxon>
        <taxon>Pseudomonadati</taxon>
        <taxon>Pseudomonadota</taxon>
        <taxon>Betaproteobacteria</taxon>
        <taxon>Burkholderiales</taxon>
        <taxon>Burkholderiaceae</taxon>
        <taxon>Trinickia</taxon>
    </lineage>
</organism>
<dbReference type="EC" id="2.7.1.25" evidence="2 6"/>
<evidence type="ECO:0000256" key="2">
    <source>
        <dbReference type="ARBA" id="ARBA00012121"/>
    </source>
</evidence>
<dbReference type="SUPFAM" id="SSF52540">
    <property type="entry name" value="P-loop containing nucleoside triphosphate hydrolases"/>
    <property type="match status" value="1"/>
</dbReference>
<evidence type="ECO:0000256" key="1">
    <source>
        <dbReference type="ARBA" id="ARBA00001823"/>
    </source>
</evidence>
<dbReference type="GO" id="GO:0005524">
    <property type="term" value="F:ATP binding"/>
    <property type="evidence" value="ECO:0007669"/>
    <property type="project" value="UniProtKB-UniRule"/>
</dbReference>
<accession>A0A2N7VHF1</accession>
<dbReference type="PANTHER" id="PTHR42700:SF1">
    <property type="entry name" value="SULFATE ADENYLYLTRANSFERASE"/>
    <property type="match status" value="1"/>
</dbReference>
<evidence type="ECO:0000256" key="6">
    <source>
        <dbReference type="HAMAP-Rule" id="MF_00065"/>
    </source>
</evidence>
<dbReference type="EMBL" id="PNYB01000034">
    <property type="protein sequence ID" value="PMS16572.1"/>
    <property type="molecule type" value="Genomic_DNA"/>
</dbReference>
<evidence type="ECO:0000259" key="8">
    <source>
        <dbReference type="Pfam" id="PF01583"/>
    </source>
</evidence>
<feature type="domain" description="APS kinase" evidence="8">
    <location>
        <begin position="24"/>
        <end position="172"/>
    </location>
</feature>
<dbReference type="GO" id="GO:0070814">
    <property type="term" value="P:hydrogen sulfide biosynthetic process"/>
    <property type="evidence" value="ECO:0007669"/>
    <property type="project" value="UniProtKB-UniRule"/>
</dbReference>
<dbReference type="GO" id="GO:0004781">
    <property type="term" value="F:sulfate adenylyltransferase (ATP) activity"/>
    <property type="evidence" value="ECO:0007669"/>
    <property type="project" value="TreeGrafter"/>
</dbReference>
<dbReference type="RefSeq" id="WP_102612627.1">
    <property type="nucleotide sequence ID" value="NZ_CADIKD010000007.1"/>
</dbReference>
<dbReference type="UniPathway" id="UPA00140">
    <property type="reaction ID" value="UER00205"/>
</dbReference>
<evidence type="ECO:0000313" key="9">
    <source>
        <dbReference type="EMBL" id="PMS16572.1"/>
    </source>
</evidence>
<dbReference type="NCBIfam" id="NF003013">
    <property type="entry name" value="PRK03846.1"/>
    <property type="match status" value="1"/>
</dbReference>
<dbReference type="GO" id="GO:0005737">
    <property type="term" value="C:cytoplasm"/>
    <property type="evidence" value="ECO:0007669"/>
    <property type="project" value="TreeGrafter"/>
</dbReference>
<dbReference type="HAMAP" id="MF_00065">
    <property type="entry name" value="Adenylyl_sulf_kinase"/>
    <property type="match status" value="1"/>
</dbReference>
<reference evidence="9 10" key="1">
    <citation type="submission" date="2018-01" db="EMBL/GenBank/DDBJ databases">
        <title>Whole genome analyses suggest that Burkholderia sensu lato contains two further novel genera in the rhizoxinica-symbiotica group Mycetohabitans gen. nov., and Trinickia gen. nov.: implications for the evolution of diazotrophy and nodulation in the Burkholderiaceae.</title>
        <authorList>
            <person name="Estrada-de los Santos P."/>
            <person name="Palmer M."/>
            <person name="Chavez-Ramirez B."/>
            <person name="Beukes C."/>
            <person name="Steenkamp E.T."/>
            <person name="Hirsch A.M."/>
            <person name="Manyaka P."/>
            <person name="Maluk M."/>
            <person name="Lafos M."/>
            <person name="Crook M."/>
            <person name="Gross E."/>
            <person name="Simon M.F."/>
            <person name="Bueno dos Reis Junior F."/>
            <person name="Poole P.S."/>
            <person name="Venter S.N."/>
            <person name="James E.K."/>
        </authorList>
    </citation>
    <scope>NUCLEOTIDE SEQUENCE [LARGE SCALE GENOMIC DNA]</scope>
    <source>
        <strain evidence="9 10">GP25-8</strain>
    </source>
</reference>
<evidence type="ECO:0000256" key="7">
    <source>
        <dbReference type="RuleBase" id="RU004347"/>
    </source>
</evidence>
<keyword evidence="6 7" id="KW-0418">Kinase</keyword>
<name>A0A2N7VHF1_9BURK</name>
<protein>
    <recommendedName>
        <fullName evidence="2 6">Adenylyl-sulfate kinase</fullName>
        <ecNumber evidence="2 6">2.7.1.25</ecNumber>
    </recommendedName>
    <alternativeName>
        <fullName evidence="6">APS kinase</fullName>
    </alternativeName>
    <alternativeName>
        <fullName evidence="6">ATP adenosine-5'-phosphosulfate 3'-phosphotransferase</fullName>
    </alternativeName>
    <alternativeName>
        <fullName evidence="6">Adenosine-5'-phosphosulfate kinase</fullName>
    </alternativeName>
</protein>
<dbReference type="NCBIfam" id="TIGR00455">
    <property type="entry name" value="apsK"/>
    <property type="match status" value="1"/>
</dbReference>
<dbReference type="InterPro" id="IPR027417">
    <property type="entry name" value="P-loop_NTPase"/>
</dbReference>
<proteinExistence type="inferred from homology"/>
<keyword evidence="10" id="KW-1185">Reference proteome</keyword>
<comment type="caution">
    <text evidence="9">The sequence shown here is derived from an EMBL/GenBank/DDBJ whole genome shotgun (WGS) entry which is preliminary data.</text>
</comment>
<dbReference type="Gene3D" id="3.40.50.300">
    <property type="entry name" value="P-loop containing nucleotide triphosphate hydrolases"/>
    <property type="match status" value="1"/>
</dbReference>
<keyword evidence="5 6" id="KW-0067">ATP-binding</keyword>
<keyword evidence="4 6" id="KW-0547">Nucleotide-binding</keyword>
<dbReference type="CDD" id="cd02027">
    <property type="entry name" value="APSK"/>
    <property type="match status" value="1"/>
</dbReference>
<evidence type="ECO:0000256" key="4">
    <source>
        <dbReference type="ARBA" id="ARBA00022741"/>
    </source>
</evidence>
<dbReference type="GO" id="GO:0010134">
    <property type="term" value="P:sulfate assimilation via adenylyl sulfate reduction"/>
    <property type="evidence" value="ECO:0007669"/>
    <property type="project" value="TreeGrafter"/>
</dbReference>
<dbReference type="AlphaFoldDB" id="A0A2N7VHF1"/>
<comment type="function">
    <text evidence="6 7">Catalyzes the synthesis of activated sulfate.</text>
</comment>
<feature type="active site" description="Phosphoserine intermediate" evidence="6">
    <location>
        <position position="104"/>
    </location>
</feature>
<feature type="binding site" evidence="6">
    <location>
        <begin position="30"/>
        <end position="37"/>
    </location>
    <ligand>
        <name>ATP</name>
        <dbReference type="ChEBI" id="CHEBI:30616"/>
    </ligand>
</feature>
<dbReference type="Pfam" id="PF01583">
    <property type="entry name" value="APS_kinase"/>
    <property type="match status" value="1"/>
</dbReference>
<evidence type="ECO:0000313" key="10">
    <source>
        <dbReference type="Proteomes" id="UP000235347"/>
    </source>
</evidence>
<gene>
    <name evidence="6 9" type="primary">cysC</name>
    <name evidence="9" type="ORF">C0Z19_25540</name>
</gene>
<evidence type="ECO:0000256" key="5">
    <source>
        <dbReference type="ARBA" id="ARBA00022840"/>
    </source>
</evidence>
<comment type="similarity">
    <text evidence="6 7">Belongs to the APS kinase family.</text>
</comment>
<dbReference type="InterPro" id="IPR059117">
    <property type="entry name" value="APS_kinase_dom"/>
</dbReference>
<keyword evidence="6" id="KW-0597">Phosphoprotein</keyword>
<keyword evidence="3 6" id="KW-0808">Transferase</keyword>
<dbReference type="GO" id="GO:0004020">
    <property type="term" value="F:adenylylsulfate kinase activity"/>
    <property type="evidence" value="ECO:0007669"/>
    <property type="project" value="UniProtKB-UniRule"/>
</dbReference>
<dbReference type="Proteomes" id="UP000235347">
    <property type="component" value="Unassembled WGS sequence"/>
</dbReference>
<comment type="catalytic activity">
    <reaction evidence="1 6 7">
        <text>adenosine 5'-phosphosulfate + ATP = 3'-phosphoadenylyl sulfate + ADP + H(+)</text>
        <dbReference type="Rhea" id="RHEA:24152"/>
        <dbReference type="ChEBI" id="CHEBI:15378"/>
        <dbReference type="ChEBI" id="CHEBI:30616"/>
        <dbReference type="ChEBI" id="CHEBI:58243"/>
        <dbReference type="ChEBI" id="CHEBI:58339"/>
        <dbReference type="ChEBI" id="CHEBI:456216"/>
        <dbReference type="EC" id="2.7.1.25"/>
    </reaction>
</comment>
<dbReference type="InterPro" id="IPR050512">
    <property type="entry name" value="Sulf_AdTrans/APS_kinase"/>
</dbReference>
<dbReference type="InterPro" id="IPR002891">
    <property type="entry name" value="APS"/>
</dbReference>
<sequence length="202" mass="21780">MFDPDSRLTAATAADPANVAASAHTIWLTGLSGSGKSTLACGLAARLTARGRPCYVLDGDQLRRGLSRDLGFGDLERRENVRRAAEVARLFNEAGFVVLAALVSPRRADRALAAKIVGPSRFVEIHLATPLDVCERRDVKGLYRQARRGVLPDFTGVSAPYEAPVDPDLVLDTSRIDLGPCIDIVLNRIDQRGSLRYAARAA</sequence>
<dbReference type="PANTHER" id="PTHR42700">
    <property type="entry name" value="SULFATE ADENYLYLTRANSFERASE"/>
    <property type="match status" value="1"/>
</dbReference>